<feature type="region of interest" description="Disordered" evidence="2">
    <location>
        <begin position="195"/>
        <end position="240"/>
    </location>
</feature>
<accession>A0ABR2MZK9</accession>
<evidence type="ECO:0000259" key="3">
    <source>
        <dbReference type="Pfam" id="PF11250"/>
    </source>
</evidence>
<dbReference type="InterPro" id="IPR021410">
    <property type="entry name" value="FAF"/>
</dbReference>
<dbReference type="PANTHER" id="PTHR33155:SF3">
    <property type="entry name" value="PROTEIN FAF-LIKE, CHLOROPLASTIC"/>
    <property type="match status" value="1"/>
</dbReference>
<evidence type="ECO:0000256" key="1">
    <source>
        <dbReference type="ARBA" id="ARBA00008690"/>
    </source>
</evidence>
<feature type="compositionally biased region" description="Polar residues" evidence="2">
    <location>
        <begin position="316"/>
        <end position="332"/>
    </location>
</feature>
<feature type="compositionally biased region" description="Polar residues" evidence="2">
    <location>
        <begin position="195"/>
        <end position="205"/>
    </location>
</feature>
<feature type="compositionally biased region" description="Acidic residues" evidence="2">
    <location>
        <begin position="220"/>
        <end position="240"/>
    </location>
</feature>
<organism evidence="4 5">
    <name type="scientific">Platanthera guangdongensis</name>
    <dbReference type="NCBI Taxonomy" id="2320717"/>
    <lineage>
        <taxon>Eukaryota</taxon>
        <taxon>Viridiplantae</taxon>
        <taxon>Streptophyta</taxon>
        <taxon>Embryophyta</taxon>
        <taxon>Tracheophyta</taxon>
        <taxon>Spermatophyta</taxon>
        <taxon>Magnoliopsida</taxon>
        <taxon>Liliopsida</taxon>
        <taxon>Asparagales</taxon>
        <taxon>Orchidaceae</taxon>
        <taxon>Orchidoideae</taxon>
        <taxon>Orchideae</taxon>
        <taxon>Orchidinae</taxon>
        <taxon>Platanthera</taxon>
    </lineage>
</organism>
<evidence type="ECO:0000313" key="5">
    <source>
        <dbReference type="Proteomes" id="UP001412067"/>
    </source>
</evidence>
<comment type="caution">
    <text evidence="4">The sequence shown here is derived from an EMBL/GenBank/DDBJ whole genome shotgun (WGS) entry which is preliminary data.</text>
</comment>
<dbReference type="Proteomes" id="UP001412067">
    <property type="component" value="Unassembled WGS sequence"/>
</dbReference>
<feature type="domain" description="FAF" evidence="3">
    <location>
        <begin position="137"/>
        <end position="190"/>
    </location>
</feature>
<reference evidence="4 5" key="1">
    <citation type="journal article" date="2022" name="Nat. Plants">
        <title>Genomes of leafy and leafless Platanthera orchids illuminate the evolution of mycoheterotrophy.</title>
        <authorList>
            <person name="Li M.H."/>
            <person name="Liu K.W."/>
            <person name="Li Z."/>
            <person name="Lu H.C."/>
            <person name="Ye Q.L."/>
            <person name="Zhang D."/>
            <person name="Wang J.Y."/>
            <person name="Li Y.F."/>
            <person name="Zhong Z.M."/>
            <person name="Liu X."/>
            <person name="Yu X."/>
            <person name="Liu D.K."/>
            <person name="Tu X.D."/>
            <person name="Liu B."/>
            <person name="Hao Y."/>
            <person name="Liao X.Y."/>
            <person name="Jiang Y.T."/>
            <person name="Sun W.H."/>
            <person name="Chen J."/>
            <person name="Chen Y.Q."/>
            <person name="Ai Y."/>
            <person name="Zhai J.W."/>
            <person name="Wu S.S."/>
            <person name="Zhou Z."/>
            <person name="Hsiao Y.Y."/>
            <person name="Wu W.L."/>
            <person name="Chen Y.Y."/>
            <person name="Lin Y.F."/>
            <person name="Hsu J.L."/>
            <person name="Li C.Y."/>
            <person name="Wang Z.W."/>
            <person name="Zhao X."/>
            <person name="Zhong W.Y."/>
            <person name="Ma X.K."/>
            <person name="Ma L."/>
            <person name="Huang J."/>
            <person name="Chen G.Z."/>
            <person name="Huang M.Z."/>
            <person name="Huang L."/>
            <person name="Peng D.H."/>
            <person name="Luo Y.B."/>
            <person name="Zou S.Q."/>
            <person name="Chen S.P."/>
            <person name="Lan S."/>
            <person name="Tsai W.C."/>
            <person name="Van de Peer Y."/>
            <person name="Liu Z.J."/>
        </authorList>
    </citation>
    <scope>NUCLEOTIDE SEQUENCE [LARGE SCALE GENOMIC DNA]</scope>
    <source>
        <strain evidence="4">Lor288</strain>
    </source>
</reference>
<feature type="compositionally biased region" description="Basic and acidic residues" evidence="2">
    <location>
        <begin position="206"/>
        <end position="219"/>
    </location>
</feature>
<proteinExistence type="inferred from homology"/>
<evidence type="ECO:0000313" key="4">
    <source>
        <dbReference type="EMBL" id="KAK8969630.1"/>
    </source>
</evidence>
<keyword evidence="5" id="KW-1185">Reference proteome</keyword>
<name>A0ABR2MZK9_9ASPA</name>
<gene>
    <name evidence="4" type="ORF">KSP40_PGU018564</name>
</gene>
<dbReference type="Pfam" id="PF11250">
    <property type="entry name" value="FAF"/>
    <property type="match status" value="1"/>
</dbReference>
<dbReference type="PANTHER" id="PTHR33155">
    <property type="entry name" value="FANTASTIC FOUR-LIKE PROTEIN (DUF3049)"/>
    <property type="match status" value="1"/>
</dbReference>
<dbReference type="EMBL" id="JBBWWR010000003">
    <property type="protein sequence ID" value="KAK8969630.1"/>
    <property type="molecule type" value="Genomic_DNA"/>
</dbReference>
<evidence type="ECO:0000256" key="2">
    <source>
        <dbReference type="SAM" id="MobiDB-lite"/>
    </source>
</evidence>
<dbReference type="InterPro" id="IPR046431">
    <property type="entry name" value="FAF_dom"/>
</dbReference>
<comment type="similarity">
    <text evidence="1">Belongs to the fantastic four family.</text>
</comment>
<protein>
    <recommendedName>
        <fullName evidence="3">FAF domain-containing protein</fullName>
    </recommendedName>
</protein>
<feature type="region of interest" description="Disordered" evidence="2">
    <location>
        <begin position="316"/>
        <end position="340"/>
    </location>
</feature>
<sequence length="387" mass="43732">MSVEVCRIALLHPVLPEIETEEEDEQQQMLDIWSSIQKNNENIMVAPPSSLYVHPLVRQSSSLMSQNSLEICTESLGSETGSYEFSGDELMDSPFRDETEDEEEEVEEEEEYQEMERNDLSNVKYHCSISRRSPVRSFPPPLPSISRRDGFCFKMQPRRHNGRLVLESVPVPSHNYLRAERHGGRLLLSFIETAGQSNSPAPTELQSEKQNQEEEVLRETEEEDVLMEAEEEEDEEEEEEEVEVVDRGTMVEVKVSTQPPPANRAGMLKVHRSSLVINKFVVGSPLPVQASPHMKGKRTVLSTTTAAVAALTAASNNMSSPNKDNSLQQQGSRWVPLSPAAAASSDSKLLFTSKRRSRDELLHDVRRCSELRRLLFIFEQPYCIATS</sequence>